<comment type="caution">
    <text evidence="5">The sequence shown here is derived from an EMBL/GenBank/DDBJ whole genome shotgun (WGS) entry which is preliminary data.</text>
</comment>
<dbReference type="Gene3D" id="3.30.2350.10">
    <property type="entry name" value="Pseudouridine synthase"/>
    <property type="match status" value="1"/>
</dbReference>
<dbReference type="CDD" id="cd02869">
    <property type="entry name" value="PseudoU_synth_RluA_like"/>
    <property type="match status" value="1"/>
</dbReference>
<dbReference type="InterPro" id="IPR020103">
    <property type="entry name" value="PsdUridine_synth_cat_dom_sf"/>
</dbReference>
<evidence type="ECO:0000256" key="2">
    <source>
        <dbReference type="ARBA" id="ARBA00031870"/>
    </source>
</evidence>
<dbReference type="InterPro" id="IPR006224">
    <property type="entry name" value="PsdUridine_synth_RluA-like_CS"/>
</dbReference>
<protein>
    <recommendedName>
        <fullName evidence="2">RNA pseudouridylate synthase</fullName>
    </recommendedName>
    <alternativeName>
        <fullName evidence="3">RNA-uridine isomerase</fullName>
    </alternativeName>
</protein>
<evidence type="ECO:0000256" key="3">
    <source>
        <dbReference type="ARBA" id="ARBA00033164"/>
    </source>
</evidence>
<keyword evidence="5" id="KW-0413">Isomerase</keyword>
<evidence type="ECO:0000313" key="6">
    <source>
        <dbReference type="Proteomes" id="UP001477672"/>
    </source>
</evidence>
<dbReference type="RefSeq" id="WP_349214878.1">
    <property type="nucleotide sequence ID" value="NZ_JBBMFA010000053.1"/>
</dbReference>
<comment type="catalytic activity">
    <reaction evidence="1">
        <text>a uridine in RNA = a pseudouridine in RNA</text>
        <dbReference type="Rhea" id="RHEA:48348"/>
        <dbReference type="Rhea" id="RHEA-COMP:12068"/>
        <dbReference type="Rhea" id="RHEA-COMP:12069"/>
        <dbReference type="ChEBI" id="CHEBI:65314"/>
        <dbReference type="ChEBI" id="CHEBI:65315"/>
    </reaction>
</comment>
<feature type="domain" description="Pseudouridine synthase RsuA/RluA-like" evidence="4">
    <location>
        <begin position="87"/>
        <end position="230"/>
    </location>
</feature>
<name>A0ABV1GC79_9FIRM</name>
<dbReference type="Pfam" id="PF00849">
    <property type="entry name" value="PseudoU_synth_2"/>
    <property type="match status" value="1"/>
</dbReference>
<evidence type="ECO:0000313" key="5">
    <source>
        <dbReference type="EMBL" id="MEQ2519431.1"/>
    </source>
</evidence>
<keyword evidence="6" id="KW-1185">Reference proteome</keyword>
<dbReference type="SUPFAM" id="SSF55120">
    <property type="entry name" value="Pseudouridine synthase"/>
    <property type="match status" value="1"/>
</dbReference>
<organism evidence="5 6">
    <name type="scientific">Ruthenibacterium intestinale</name>
    <dbReference type="NCBI Taxonomy" id="3133163"/>
    <lineage>
        <taxon>Bacteria</taxon>
        <taxon>Bacillati</taxon>
        <taxon>Bacillota</taxon>
        <taxon>Clostridia</taxon>
        <taxon>Eubacteriales</taxon>
        <taxon>Oscillospiraceae</taxon>
        <taxon>Ruthenibacterium</taxon>
    </lineage>
</organism>
<accession>A0ABV1GC79</accession>
<gene>
    <name evidence="5" type="ORF">WMO24_03110</name>
</gene>
<reference evidence="5 6" key="1">
    <citation type="submission" date="2024-03" db="EMBL/GenBank/DDBJ databases">
        <title>Human intestinal bacterial collection.</title>
        <authorList>
            <person name="Pauvert C."/>
            <person name="Hitch T.C.A."/>
            <person name="Clavel T."/>
        </authorList>
    </citation>
    <scope>NUCLEOTIDE SEQUENCE [LARGE SCALE GENOMIC DNA]</scope>
    <source>
        <strain evidence="5 6">CLA-JM-H11</strain>
    </source>
</reference>
<proteinExistence type="predicted"/>
<sequence length="298" mass="33443">MKLQFEVRAEEDGLLLRDFLRLKKVSAGLRSAVKRDCGFFRNGNVVYTNEHVRQNDCISFCLPPENAGSVTPQDIPLSIVYEDEQAMVLDKPVGQVVHPTLGYSDGTLANAFCGEMKRRGNQIPFRPINRIDHGTSGLVLCAMNAYAAPILAESCQKVYYAVIEGHLSCTEGVIDAPIARCRDSIVKREVAGSGKPSRTEYTVLYESERFTLVRCIPVTGRTHQIRVHFSWLGHPLVGDDFYGAKTALGRPALHCGEVTFSVFRQVHVRRRLPRDMQSLFFETANLGRENWLFDAHDL</sequence>
<dbReference type="PROSITE" id="PS01129">
    <property type="entry name" value="PSI_RLU"/>
    <property type="match status" value="1"/>
</dbReference>
<dbReference type="InterPro" id="IPR050188">
    <property type="entry name" value="RluA_PseudoU_synthase"/>
</dbReference>
<evidence type="ECO:0000256" key="1">
    <source>
        <dbReference type="ARBA" id="ARBA00000073"/>
    </source>
</evidence>
<dbReference type="PANTHER" id="PTHR21600">
    <property type="entry name" value="MITOCHONDRIAL RNA PSEUDOURIDINE SYNTHASE"/>
    <property type="match status" value="1"/>
</dbReference>
<dbReference type="Proteomes" id="UP001477672">
    <property type="component" value="Unassembled WGS sequence"/>
</dbReference>
<dbReference type="GO" id="GO:0016853">
    <property type="term" value="F:isomerase activity"/>
    <property type="evidence" value="ECO:0007669"/>
    <property type="project" value="UniProtKB-KW"/>
</dbReference>
<dbReference type="InterPro" id="IPR006145">
    <property type="entry name" value="PsdUridine_synth_RsuA/RluA"/>
</dbReference>
<dbReference type="EMBL" id="JBBMFA010000053">
    <property type="protein sequence ID" value="MEQ2519431.1"/>
    <property type="molecule type" value="Genomic_DNA"/>
</dbReference>
<dbReference type="PANTHER" id="PTHR21600:SF35">
    <property type="entry name" value="PSEUDOURIDINE SYNTHASE"/>
    <property type="match status" value="1"/>
</dbReference>
<evidence type="ECO:0000259" key="4">
    <source>
        <dbReference type="Pfam" id="PF00849"/>
    </source>
</evidence>